<keyword evidence="1" id="KW-0175">Coiled coil</keyword>
<proteinExistence type="predicted"/>
<reference evidence="2" key="1">
    <citation type="submission" date="2022-07" db="EMBL/GenBank/DDBJ databases">
        <title>Phylogenomic reconstructions and comparative analyses of Kickxellomycotina fungi.</title>
        <authorList>
            <person name="Reynolds N.K."/>
            <person name="Stajich J.E."/>
            <person name="Barry K."/>
            <person name="Grigoriev I.V."/>
            <person name="Crous P."/>
            <person name="Smith M.E."/>
        </authorList>
    </citation>
    <scope>NUCLEOTIDE SEQUENCE</scope>
    <source>
        <strain evidence="2">NBRC 32514</strain>
    </source>
</reference>
<keyword evidence="3" id="KW-1185">Reference proteome</keyword>
<dbReference type="EMBL" id="JANBOJ010000065">
    <property type="protein sequence ID" value="KAJ1723486.1"/>
    <property type="molecule type" value="Genomic_DNA"/>
</dbReference>
<sequence>MNTDTLTAGQAAQRLLTLLDVLGLQADARDTKRPPSRAGMSNAQKSNVSSISWAFHQSTDKDGFLRWLADNVDAGRNGVVDSELELFEYLERIGYKHPQAQSKQTNASGNVESMPMFELRDQRARLQKRVAGYEKHSATIRQQNEVLSSRVDTMNHELAELKAEEEALDRAAAASNAELARLISAHSGQLEEALLATQLLARQLEANGKAGPNSAPRYHYQCNDAIARLCSDMQRSFDSVGRQIEKHAAQVSELPSPWKEFEPYSARSVPELLQIAHDEHKRIRDDVSNLVRTKLAHEVEAKLVHVVSDEIDRLDSSSLFGHIQETSLATQSDTLIERVIREHSQTLAESPLAAIHGSSVPEDFGQAIDILNDSYSHLADSQTDLVGKRIDSVSRNLASQTQVIEDALQSLVDERDMLDGWTRLWKPDDEALDSMLVDAEEASSQQRQRRESWLSEDAAFTGWDMLLADARDCLALVNNGNDAIDSRAKTAKGIERNIDRSLANTSAALHGGSLHSGSEAIDILSLDVRDSLGELKYQAGVQRKRVTRATMLSEEPSKAAASDAAALFCEFF</sequence>
<evidence type="ECO:0000313" key="3">
    <source>
        <dbReference type="Proteomes" id="UP001149813"/>
    </source>
</evidence>
<name>A0A9W7Y1W7_9FUNG</name>
<dbReference type="OrthoDB" id="5579028at2759"/>
<comment type="caution">
    <text evidence="2">The sequence shown here is derived from an EMBL/GenBank/DDBJ whole genome shotgun (WGS) entry which is preliminary data.</text>
</comment>
<organism evidence="2 3">
    <name type="scientific">Coemansia erecta</name>
    <dbReference type="NCBI Taxonomy" id="147472"/>
    <lineage>
        <taxon>Eukaryota</taxon>
        <taxon>Fungi</taxon>
        <taxon>Fungi incertae sedis</taxon>
        <taxon>Zoopagomycota</taxon>
        <taxon>Kickxellomycotina</taxon>
        <taxon>Kickxellomycetes</taxon>
        <taxon>Kickxellales</taxon>
        <taxon>Kickxellaceae</taxon>
        <taxon>Coemansia</taxon>
    </lineage>
</organism>
<dbReference type="AlphaFoldDB" id="A0A9W7Y1W7"/>
<accession>A0A9W7Y1W7</accession>
<evidence type="ECO:0000256" key="1">
    <source>
        <dbReference type="SAM" id="Coils"/>
    </source>
</evidence>
<gene>
    <name evidence="2" type="ORF">LPJ53_002194</name>
</gene>
<evidence type="ECO:0000313" key="2">
    <source>
        <dbReference type="EMBL" id="KAJ1723486.1"/>
    </source>
</evidence>
<feature type="coiled-coil region" evidence="1">
    <location>
        <begin position="116"/>
        <end position="178"/>
    </location>
</feature>
<dbReference type="Proteomes" id="UP001149813">
    <property type="component" value="Unassembled WGS sequence"/>
</dbReference>
<protein>
    <submittedName>
        <fullName evidence="2">Uncharacterized protein</fullName>
    </submittedName>
</protein>